<proteinExistence type="inferred from homology"/>
<dbReference type="GO" id="GO:0030973">
    <property type="term" value="F:molybdate ion binding"/>
    <property type="evidence" value="ECO:0007669"/>
    <property type="project" value="TreeGrafter"/>
</dbReference>
<sequence length="272" mass="30209">MVQKTLKIIHAGALQIVMEKCQEHFLPNYPDLQIELTGVGSREGAKRLLTGEKYDIIALADQALFAELLVPNLVNNYFIFASDQIVLGSHEESKGNKEITSENWTEVLLKPQVSFARSDHRLDPCGYRTLMVWQLAERFYDRPGLYSTLEAACIPYSIYPKSIDLSQALLNGQVDYAFLYSSEVRHLGLPFIPLAPKINLSNPAYAKFYDQASVSLESKIPGTNIIIHGSPIEFAIGIAKDSFQSDIAQSFVDFLTGEEGAAILEECGLTPC</sequence>
<evidence type="ECO:0000256" key="1">
    <source>
        <dbReference type="ARBA" id="ARBA00009438"/>
    </source>
</evidence>
<evidence type="ECO:0000313" key="2">
    <source>
        <dbReference type="EMBL" id="KLU68017.1"/>
    </source>
</evidence>
<dbReference type="InterPro" id="IPR050682">
    <property type="entry name" value="ModA/WtpA"/>
</dbReference>
<evidence type="ECO:0000313" key="3">
    <source>
        <dbReference type="Proteomes" id="UP000036356"/>
    </source>
</evidence>
<dbReference type="STRING" id="476652.DEAC_c04260"/>
<dbReference type="EMBL" id="LDZY01000001">
    <property type="protein sequence ID" value="KLU68017.1"/>
    <property type="molecule type" value="Genomic_DNA"/>
</dbReference>
<keyword evidence="3" id="KW-1185">Reference proteome</keyword>
<dbReference type="PANTHER" id="PTHR30632">
    <property type="entry name" value="MOLYBDATE-BINDING PERIPLASMIC PROTEIN"/>
    <property type="match status" value="1"/>
</dbReference>
<name>A0A0J1FXK6_9FIRM</name>
<dbReference type="GO" id="GO:0015689">
    <property type="term" value="P:molybdate ion transport"/>
    <property type="evidence" value="ECO:0007669"/>
    <property type="project" value="TreeGrafter"/>
</dbReference>
<dbReference type="Gene3D" id="3.40.190.10">
    <property type="entry name" value="Periplasmic binding protein-like II"/>
    <property type="match status" value="2"/>
</dbReference>
<dbReference type="SUPFAM" id="SSF53850">
    <property type="entry name" value="Periplasmic binding protein-like II"/>
    <property type="match status" value="1"/>
</dbReference>
<reference evidence="2 3" key="1">
    <citation type="submission" date="2015-06" db="EMBL/GenBank/DDBJ databases">
        <title>Draft genome of the moderately acidophilic sulfate reducer Candidatus Desulfosporosinus acididurans strain M1.</title>
        <authorList>
            <person name="Poehlein A."/>
            <person name="Petzsch P."/>
            <person name="Johnson B.D."/>
            <person name="Schloemann M."/>
            <person name="Daniel R."/>
            <person name="Muehling M."/>
        </authorList>
    </citation>
    <scope>NUCLEOTIDE SEQUENCE [LARGE SCALE GENOMIC DNA]</scope>
    <source>
        <strain evidence="2 3">M1</strain>
    </source>
</reference>
<dbReference type="PANTHER" id="PTHR30632:SF16">
    <property type="entry name" value="MOLYBDATE_TUNGSTATE-BINDING PROTEIN WTPA"/>
    <property type="match status" value="1"/>
</dbReference>
<organism evidence="2 3">
    <name type="scientific">Desulfosporosinus acididurans</name>
    <dbReference type="NCBI Taxonomy" id="476652"/>
    <lineage>
        <taxon>Bacteria</taxon>
        <taxon>Bacillati</taxon>
        <taxon>Bacillota</taxon>
        <taxon>Clostridia</taxon>
        <taxon>Eubacteriales</taxon>
        <taxon>Desulfitobacteriaceae</taxon>
        <taxon>Desulfosporosinus</taxon>
    </lineage>
</organism>
<dbReference type="AlphaFoldDB" id="A0A0J1FXK6"/>
<dbReference type="Proteomes" id="UP000036356">
    <property type="component" value="Unassembled WGS sequence"/>
</dbReference>
<gene>
    <name evidence="2" type="ORF">DEAC_c04260</name>
</gene>
<dbReference type="PATRIC" id="fig|476652.3.peg.427"/>
<dbReference type="RefSeq" id="WP_053006256.1">
    <property type="nucleotide sequence ID" value="NZ_LDZY01000001.1"/>
</dbReference>
<comment type="caution">
    <text evidence="2">The sequence shown here is derived from an EMBL/GenBank/DDBJ whole genome shotgun (WGS) entry which is preliminary data.</text>
</comment>
<comment type="similarity">
    <text evidence="1">Belongs to the bacterial solute-binding protein 1 family. WtpA subfamily.</text>
</comment>
<accession>A0A0J1FXK6</accession>
<dbReference type="CDD" id="cd13540">
    <property type="entry name" value="PBP2_ModA_WtpA"/>
    <property type="match status" value="1"/>
</dbReference>
<dbReference type="Pfam" id="PF13531">
    <property type="entry name" value="SBP_bac_11"/>
    <property type="match status" value="1"/>
</dbReference>
<protein>
    <submittedName>
        <fullName evidence="2">Molybdate ABC transporter periplasmic substrate-binding protein</fullName>
    </submittedName>
</protein>